<dbReference type="InterPro" id="IPR012677">
    <property type="entry name" value="Nucleotide-bd_a/b_plait_sf"/>
</dbReference>
<keyword evidence="2" id="KW-1185">Reference proteome</keyword>
<dbReference type="SUPFAM" id="SSF54928">
    <property type="entry name" value="RNA-binding domain, RBD"/>
    <property type="match status" value="1"/>
</dbReference>
<dbReference type="InterPro" id="IPR000504">
    <property type="entry name" value="RRM_dom"/>
</dbReference>
<dbReference type="PROSITE" id="PS50102">
    <property type="entry name" value="RRM"/>
    <property type="match status" value="1"/>
</dbReference>
<dbReference type="PANTHER" id="PTHR12311:SF7">
    <property type="entry name" value="ACTIVATOR OF BASAL TRANSCRIPTION 1"/>
    <property type="match status" value="1"/>
</dbReference>
<name>A0ABP0WQV1_9BRYO</name>
<evidence type="ECO:0000313" key="2">
    <source>
        <dbReference type="Proteomes" id="UP001497444"/>
    </source>
</evidence>
<dbReference type="EMBL" id="OZ020097">
    <property type="protein sequence ID" value="CAK9269242.1"/>
    <property type="molecule type" value="Genomic_DNA"/>
</dbReference>
<evidence type="ECO:0000313" key="1">
    <source>
        <dbReference type="EMBL" id="CAK9269242.1"/>
    </source>
</evidence>
<reference evidence="1 2" key="1">
    <citation type="submission" date="2024-02" db="EMBL/GenBank/DDBJ databases">
        <authorList>
            <consortium name="ELIXIR-Norway"/>
            <consortium name="Elixir Norway"/>
        </authorList>
    </citation>
    <scope>NUCLEOTIDE SEQUENCE [LARGE SCALE GENOMIC DNA]</scope>
</reference>
<dbReference type="Gene3D" id="3.30.70.330">
    <property type="match status" value="1"/>
</dbReference>
<dbReference type="InterPro" id="IPR035979">
    <property type="entry name" value="RBD_domain_sf"/>
</dbReference>
<protein>
    <submittedName>
        <fullName evidence="1">Uncharacterized protein</fullName>
    </submittedName>
</protein>
<sequence length="311" mass="35898">MEDEKENSSISRSSEDEEEEEEEEADETKKQARSRKRSEMREQQQQQVEGEEKNKTKKKKNRRRVLEEQAKVGGKRGICYLSRIPPHLKPLKLRHLLSQFGEVLRIYLAPEDAAARRMRRKRVKGGNSGKNFTEGWVEFAHKSVAKKVAEMLNGESMEANRRRSAYHYDLWNIKYLRKFKWENLTEEIAYKNAVREQRLAAEISAAKKERDFYLSRVDQSRAINSMEERKRKRKKQEEEEAAQEEEAQAYGDSSALGTREGGPISAAGKKNNNKPLRFFPQKKTVVDGGGAHATPRLGLDVLSKVFGQKGE</sequence>
<dbReference type="InterPro" id="IPR034353">
    <property type="entry name" value="ABT1/ESF2_RRM"/>
</dbReference>
<accession>A0ABP0WQV1</accession>
<dbReference type="Proteomes" id="UP001497444">
    <property type="component" value="Chromosome 2"/>
</dbReference>
<gene>
    <name evidence="1" type="ORF">CSSPJE1EN1_LOCUS14720</name>
</gene>
<organism evidence="1 2">
    <name type="scientific">Sphagnum jensenii</name>
    <dbReference type="NCBI Taxonomy" id="128206"/>
    <lineage>
        <taxon>Eukaryota</taxon>
        <taxon>Viridiplantae</taxon>
        <taxon>Streptophyta</taxon>
        <taxon>Embryophyta</taxon>
        <taxon>Bryophyta</taxon>
        <taxon>Sphagnophytina</taxon>
        <taxon>Sphagnopsida</taxon>
        <taxon>Sphagnales</taxon>
        <taxon>Sphagnaceae</taxon>
        <taxon>Sphagnum</taxon>
    </lineage>
</organism>
<dbReference type="InterPro" id="IPR039119">
    <property type="entry name" value="ABT1/Esf2"/>
</dbReference>
<dbReference type="PANTHER" id="PTHR12311">
    <property type="entry name" value="ACTIVATOR OF BASAL TRANSCRIPTION 1"/>
    <property type="match status" value="1"/>
</dbReference>
<proteinExistence type="predicted"/>
<dbReference type="CDD" id="cd12263">
    <property type="entry name" value="RRM_ABT1_like"/>
    <property type="match status" value="1"/>
</dbReference>